<dbReference type="RefSeq" id="WP_168035945.1">
    <property type="nucleotide sequence ID" value="NZ_JAATJH010000001.1"/>
</dbReference>
<dbReference type="InterPro" id="IPR026341">
    <property type="entry name" value="T9SS_type_B"/>
</dbReference>
<sequence>MKLFSSSLLFQCVLLLCSLPLFSAPASAPENPNFQGGMDSVSVTITNPDTVTICRGDSLQLTQTNNVNDAGLTWRPVEGFISQPDDPNPFVRPVVSRFYVVTVSNATGTASDSIYVNVNQLIVPRLVSDTAICQNSALTLVQSEVTNSRGTTYEFTPGRFLVDSTDVNSTFLPRTAQGVTFTLIATSADSICADTQTVRIDVINSQLNISAEDESAQDTVFRCNDDSSIRLTASPSAGLMGAVTWFPTTGIVGATTGPSIRVNPRGDITYYASAEVNGCTQVDSLAIRVDSLPPFLALADNTGLTAEPVKDPYCIGDTFYLLGTIFDVEDYKLVQHEWIVNPGIQSANDSYNGVFTATDTTEYARVTTNGGCVDTALIQINVIKPPILIFDPPNPFVCAGVPLPVTVSFDPSAPSGTLEWDDPLNTLSCTDCLNPVVTTNEPVTYQITVTAEDSDCPSSATYTVNIAPDLFLEVIATLPDGTPVPAEGVREGETVIFSIANLPAGYDGDLAWSGNGSPGTGDGPTITVVAPGGSPSLVYSVFATSETDCDGEGQFSLPIIQAPDVDGFFSIPEIISANKDGTNDNFRVFFETGTSVEDYSLSVYNRFGQEVFESTDPTAGWDGDRNGKPQNLGTYLYVARFSVDGVEVERDGQFVLVR</sequence>
<keyword evidence="1" id="KW-0732">Signal</keyword>
<dbReference type="SUPFAM" id="SSF49299">
    <property type="entry name" value="PKD domain"/>
    <property type="match status" value="1"/>
</dbReference>
<evidence type="ECO:0000313" key="3">
    <source>
        <dbReference type="Proteomes" id="UP000770785"/>
    </source>
</evidence>
<comment type="caution">
    <text evidence="2">The sequence shown here is derived from an EMBL/GenBank/DDBJ whole genome shotgun (WGS) entry which is preliminary data.</text>
</comment>
<protein>
    <submittedName>
        <fullName evidence="2">Gliding motility-associated-like protein</fullName>
    </submittedName>
</protein>
<dbReference type="Pfam" id="PF13585">
    <property type="entry name" value="CHU_C"/>
    <property type="match status" value="1"/>
</dbReference>
<keyword evidence="3" id="KW-1185">Reference proteome</keyword>
<gene>
    <name evidence="2" type="ORF">GGR27_000662</name>
</gene>
<dbReference type="Proteomes" id="UP000770785">
    <property type="component" value="Unassembled WGS sequence"/>
</dbReference>
<evidence type="ECO:0000313" key="2">
    <source>
        <dbReference type="EMBL" id="NJC25181.1"/>
    </source>
</evidence>
<feature type="signal peptide" evidence="1">
    <location>
        <begin position="1"/>
        <end position="23"/>
    </location>
</feature>
<dbReference type="EMBL" id="JAATJH010000001">
    <property type="protein sequence ID" value="NJC25181.1"/>
    <property type="molecule type" value="Genomic_DNA"/>
</dbReference>
<accession>A0ABX0X7J7</accession>
<dbReference type="NCBIfam" id="TIGR04131">
    <property type="entry name" value="Bac_Flav_CTERM"/>
    <property type="match status" value="1"/>
</dbReference>
<name>A0ABX0X7J7_9BACT</name>
<evidence type="ECO:0000256" key="1">
    <source>
        <dbReference type="SAM" id="SignalP"/>
    </source>
</evidence>
<reference evidence="2 3" key="1">
    <citation type="submission" date="2020-03" db="EMBL/GenBank/DDBJ databases">
        <title>Genomic Encyclopedia of Type Strains, Phase IV (KMG-IV): sequencing the most valuable type-strain genomes for metagenomic binning, comparative biology and taxonomic classification.</title>
        <authorList>
            <person name="Goeker M."/>
        </authorList>
    </citation>
    <scope>NUCLEOTIDE SEQUENCE [LARGE SCALE GENOMIC DNA]</scope>
    <source>
        <strain evidence="2 3">DSM 105096</strain>
    </source>
</reference>
<dbReference type="InterPro" id="IPR035986">
    <property type="entry name" value="PKD_dom_sf"/>
</dbReference>
<proteinExistence type="predicted"/>
<organism evidence="2 3">
    <name type="scientific">Neolewinella antarctica</name>
    <dbReference type="NCBI Taxonomy" id="442734"/>
    <lineage>
        <taxon>Bacteria</taxon>
        <taxon>Pseudomonadati</taxon>
        <taxon>Bacteroidota</taxon>
        <taxon>Saprospiria</taxon>
        <taxon>Saprospirales</taxon>
        <taxon>Lewinellaceae</taxon>
        <taxon>Neolewinella</taxon>
    </lineage>
</organism>
<feature type="chain" id="PRO_5046600146" evidence="1">
    <location>
        <begin position="24"/>
        <end position="658"/>
    </location>
</feature>